<evidence type="ECO:0000256" key="2">
    <source>
        <dbReference type="ARBA" id="ARBA00022490"/>
    </source>
</evidence>
<reference evidence="4" key="1">
    <citation type="submission" date="2021-05" db="EMBL/GenBank/DDBJ databases">
        <title>The genome of the haptophyte Pavlova lutheri (Diacronema luteri, Pavlovales) - a model for lipid biosynthesis in eukaryotic algae.</title>
        <authorList>
            <person name="Hulatt C.J."/>
            <person name="Posewitz M.C."/>
        </authorList>
    </citation>
    <scope>NUCLEOTIDE SEQUENCE</scope>
    <source>
        <strain evidence="4">NIVA-4/92</strain>
    </source>
</reference>
<accession>A0A8J5XHY7</accession>
<dbReference type="OrthoDB" id="10491018at2759"/>
<dbReference type="CDD" id="cd06467">
    <property type="entry name" value="p23_NUDC_like"/>
    <property type="match status" value="1"/>
</dbReference>
<dbReference type="InterPro" id="IPR037898">
    <property type="entry name" value="NudC_fam"/>
</dbReference>
<dbReference type="Gene3D" id="2.60.40.790">
    <property type="match status" value="1"/>
</dbReference>
<protein>
    <recommendedName>
        <fullName evidence="3">CS domain-containing protein</fullName>
    </recommendedName>
</protein>
<dbReference type="AlphaFoldDB" id="A0A8J5XHY7"/>
<dbReference type="EMBL" id="JAGTXO010000028">
    <property type="protein sequence ID" value="KAG8461089.1"/>
    <property type="molecule type" value="Genomic_DNA"/>
</dbReference>
<sequence length="330" mass="34453">MKFALITTERHEEPAAQEAAGFDEALGAIDAVFAQSRFAAKERIDLAALAAATGQSFAQPELVPDTLFARVRHEHAIATLVLSPGIGTPVAAILLFDAKGSLKGLPPNERATRLTAACGVPTTLRGPCFVARVRLDMERSGVDVLADDFAPAEIASREFLEQAQDANRSLVAQGIHEAVKMALNLRLQAFADEVAAAGRSSGSVAAGPAGAASVCDASIGAGTPAAAVAQPAPLSWADAGSEVIVTVHVPAHTTAADVACALRADSIALRVRTLPDAQQTIVDGQLFQRISLDESNWTLESAGAGATTRVLTITLAKHKQMRWLQLTRSQ</sequence>
<dbReference type="Pfam" id="PF04969">
    <property type="entry name" value="CS"/>
    <property type="match status" value="1"/>
</dbReference>
<dbReference type="GO" id="GO:0051082">
    <property type="term" value="F:unfolded protein binding"/>
    <property type="evidence" value="ECO:0007669"/>
    <property type="project" value="TreeGrafter"/>
</dbReference>
<dbReference type="InterPro" id="IPR007052">
    <property type="entry name" value="CS_dom"/>
</dbReference>
<comment type="subcellular location">
    <subcellularLocation>
        <location evidence="1">Cytoplasm</location>
    </subcellularLocation>
</comment>
<name>A0A8J5XHY7_DIALT</name>
<organism evidence="4 5">
    <name type="scientific">Diacronema lutheri</name>
    <name type="common">Unicellular marine alga</name>
    <name type="synonym">Monochrysis lutheri</name>
    <dbReference type="NCBI Taxonomy" id="2081491"/>
    <lineage>
        <taxon>Eukaryota</taxon>
        <taxon>Haptista</taxon>
        <taxon>Haptophyta</taxon>
        <taxon>Pavlovophyceae</taxon>
        <taxon>Pavlovales</taxon>
        <taxon>Pavlovaceae</taxon>
        <taxon>Diacronema</taxon>
    </lineage>
</organism>
<dbReference type="PANTHER" id="PTHR12356">
    <property type="entry name" value="NUCLEAR MOVEMENT PROTEIN NUDC"/>
    <property type="match status" value="1"/>
</dbReference>
<keyword evidence="2" id="KW-0963">Cytoplasm</keyword>
<keyword evidence="5" id="KW-1185">Reference proteome</keyword>
<dbReference type="OMA" id="CEWHIED"/>
<dbReference type="GO" id="GO:0006457">
    <property type="term" value="P:protein folding"/>
    <property type="evidence" value="ECO:0007669"/>
    <property type="project" value="TreeGrafter"/>
</dbReference>
<proteinExistence type="predicted"/>
<evidence type="ECO:0000313" key="4">
    <source>
        <dbReference type="EMBL" id="KAG8461089.1"/>
    </source>
</evidence>
<dbReference type="SUPFAM" id="SSF49764">
    <property type="entry name" value="HSP20-like chaperones"/>
    <property type="match status" value="1"/>
</dbReference>
<evidence type="ECO:0000259" key="3">
    <source>
        <dbReference type="PROSITE" id="PS51203"/>
    </source>
</evidence>
<dbReference type="PROSITE" id="PS51203">
    <property type="entry name" value="CS"/>
    <property type="match status" value="1"/>
</dbReference>
<dbReference type="PANTHER" id="PTHR12356:SF3">
    <property type="entry name" value="NUCLEAR MIGRATION PROTEIN NUDC"/>
    <property type="match status" value="1"/>
</dbReference>
<feature type="domain" description="CS" evidence="3">
    <location>
        <begin position="229"/>
        <end position="327"/>
    </location>
</feature>
<comment type="caution">
    <text evidence="4">The sequence shown here is derived from an EMBL/GenBank/DDBJ whole genome shotgun (WGS) entry which is preliminary data.</text>
</comment>
<evidence type="ECO:0000313" key="5">
    <source>
        <dbReference type="Proteomes" id="UP000751190"/>
    </source>
</evidence>
<gene>
    <name evidence="4" type="ORF">KFE25_003658</name>
</gene>
<evidence type="ECO:0000256" key="1">
    <source>
        <dbReference type="ARBA" id="ARBA00004496"/>
    </source>
</evidence>
<dbReference type="GO" id="GO:0005737">
    <property type="term" value="C:cytoplasm"/>
    <property type="evidence" value="ECO:0007669"/>
    <property type="project" value="UniProtKB-SubCell"/>
</dbReference>
<dbReference type="Proteomes" id="UP000751190">
    <property type="component" value="Unassembled WGS sequence"/>
</dbReference>
<dbReference type="InterPro" id="IPR008978">
    <property type="entry name" value="HSP20-like_chaperone"/>
</dbReference>